<dbReference type="GO" id="GO:0016887">
    <property type="term" value="F:ATP hydrolysis activity"/>
    <property type="evidence" value="ECO:0007669"/>
    <property type="project" value="InterPro"/>
</dbReference>
<dbReference type="PANTHER" id="PTHR11638:SF18">
    <property type="entry name" value="HEAT SHOCK PROTEIN 104"/>
    <property type="match status" value="1"/>
</dbReference>
<dbReference type="GO" id="GO:0042026">
    <property type="term" value="P:protein refolding"/>
    <property type="evidence" value="ECO:0007669"/>
    <property type="project" value="InterPro"/>
</dbReference>
<dbReference type="SUPFAM" id="SSF52540">
    <property type="entry name" value="P-loop containing nucleoside triphosphate hydrolases"/>
    <property type="match status" value="2"/>
</dbReference>
<keyword evidence="4" id="KW-0067">ATP-binding</keyword>
<keyword evidence="5" id="KW-0143">Chaperone</keyword>
<evidence type="ECO:0000256" key="5">
    <source>
        <dbReference type="ARBA" id="ARBA00023186"/>
    </source>
</evidence>
<evidence type="ECO:0000256" key="1">
    <source>
        <dbReference type="ARBA" id="ARBA00008675"/>
    </source>
</evidence>
<dbReference type="SUPFAM" id="SSF81923">
    <property type="entry name" value="Double Clp-N motif"/>
    <property type="match status" value="1"/>
</dbReference>
<dbReference type="InterPro" id="IPR019489">
    <property type="entry name" value="Clp_ATPase_C"/>
</dbReference>
<dbReference type="FunFam" id="3.40.50.300:FF:000010">
    <property type="entry name" value="Chaperone clpB 1, putative"/>
    <property type="match status" value="1"/>
</dbReference>
<dbReference type="InterPro" id="IPR041546">
    <property type="entry name" value="ClpA/ClpB_AAA_lid"/>
</dbReference>
<dbReference type="InterPro" id="IPR003959">
    <property type="entry name" value="ATPase_AAA_core"/>
</dbReference>
<dbReference type="InterPro" id="IPR004176">
    <property type="entry name" value="Clp_R_N"/>
</dbReference>
<dbReference type="InterPro" id="IPR028299">
    <property type="entry name" value="ClpA/B_CS2"/>
</dbReference>
<dbReference type="AlphaFoldDB" id="A0A644SWI8"/>
<dbReference type="Pfam" id="PF10431">
    <property type="entry name" value="ClpB_D2-small"/>
    <property type="match status" value="1"/>
</dbReference>
<keyword evidence="2" id="KW-0677">Repeat</keyword>
<dbReference type="NCBIfam" id="TIGR03346">
    <property type="entry name" value="chaperone_ClpB"/>
    <property type="match status" value="1"/>
</dbReference>
<evidence type="ECO:0000256" key="4">
    <source>
        <dbReference type="ARBA" id="ARBA00022840"/>
    </source>
</evidence>
<dbReference type="FunFam" id="3.40.50.300:FF:000025">
    <property type="entry name" value="ATP-dependent Clp protease subunit"/>
    <property type="match status" value="1"/>
</dbReference>
<dbReference type="InterPro" id="IPR036628">
    <property type="entry name" value="Clp_N_dom_sf"/>
</dbReference>
<dbReference type="Gene3D" id="1.10.1780.10">
    <property type="entry name" value="Clp, N-terminal domain"/>
    <property type="match status" value="1"/>
</dbReference>
<evidence type="ECO:0000256" key="2">
    <source>
        <dbReference type="ARBA" id="ARBA00022737"/>
    </source>
</evidence>
<feature type="domain" description="Clp R" evidence="7">
    <location>
        <begin position="3"/>
        <end position="146"/>
    </location>
</feature>
<dbReference type="GO" id="GO:0034605">
    <property type="term" value="P:cellular response to heat"/>
    <property type="evidence" value="ECO:0007669"/>
    <property type="project" value="TreeGrafter"/>
</dbReference>
<dbReference type="GO" id="GO:0005737">
    <property type="term" value="C:cytoplasm"/>
    <property type="evidence" value="ECO:0007669"/>
    <property type="project" value="InterPro"/>
</dbReference>
<dbReference type="PROSITE" id="PS00870">
    <property type="entry name" value="CLPAB_1"/>
    <property type="match status" value="1"/>
</dbReference>
<dbReference type="GO" id="GO:0005524">
    <property type="term" value="F:ATP binding"/>
    <property type="evidence" value="ECO:0007669"/>
    <property type="project" value="UniProtKB-KW"/>
</dbReference>
<dbReference type="CDD" id="cd00009">
    <property type="entry name" value="AAA"/>
    <property type="match status" value="1"/>
</dbReference>
<dbReference type="InterPro" id="IPR018368">
    <property type="entry name" value="ClpA/B_CS1"/>
</dbReference>
<dbReference type="Gene3D" id="1.10.8.60">
    <property type="match status" value="1"/>
</dbReference>
<dbReference type="CDD" id="cd19499">
    <property type="entry name" value="RecA-like_ClpB_Hsp104-like"/>
    <property type="match status" value="1"/>
</dbReference>
<accession>A0A644SWI8</accession>
<dbReference type="InterPro" id="IPR027417">
    <property type="entry name" value="P-loop_NTPase"/>
</dbReference>
<organism evidence="8">
    <name type="scientific">bioreactor metagenome</name>
    <dbReference type="NCBI Taxonomy" id="1076179"/>
    <lineage>
        <taxon>unclassified sequences</taxon>
        <taxon>metagenomes</taxon>
        <taxon>ecological metagenomes</taxon>
    </lineage>
</organism>
<protein>
    <submittedName>
        <fullName evidence="8">Chaperone protein ClpB</fullName>
    </submittedName>
</protein>
<dbReference type="Pfam" id="PF02861">
    <property type="entry name" value="Clp_N"/>
    <property type="match status" value="1"/>
</dbReference>
<evidence type="ECO:0000256" key="3">
    <source>
        <dbReference type="ARBA" id="ARBA00022741"/>
    </source>
</evidence>
<sequence>MNYEKFTLKAQEAVRAASALAQTRDNPSVENEHILLALLQQEEGVVPALLDRIGGDKASLVTAAESLVAKLPKSYGAAAQLYLSNSASKALAKAESEAAALKDDFVASEHLLLGILAVEGPASSLLKAQGVNKDRVLSALVSVRGSRRASDQEAEEKYRILERYTRDLTALARADKLDPVIGRDEEIRRVMQVLSRRTKNNPVIIGEPGVGKTAIVEGLAKRIVSGDVPEGLKRKKLLALDLGSLVAGAKFRGEFEERLKAVIEEIQKSDGQIILFIDELHTLVGAGAAEGAMDASNLLKPALARGELRAIGATTLDEYRKHIEKDAALERRFQPVYCAAPSVESTIAILRGLKDRYELHHGVRIRDDALVAAATLSDRYITSRFLPDKAIDLVDEAASRLKMEIESQPTELDVIERKLIQLTMEIQALKKESDASSLERLTRLEEEAAELRDSRDAMRLRWDKEKKKIEDIRGLKQSVEDLKLESERYLREGNLAAASEIKYGRLLEAQKRLDELSAEMKSERSESRLLREEVSEEDIARVVSAWTGIPVSKMLSSESKKYVDLEAQLARRVIGQDKALSAVADAIRRNRAGLSDPRRPLGSFLFLGPTGVGKTELAKALAEFLFNDERSLTRIDMSEYMEKHAVSRLIGAPPGYVGYEEGGQLTEAVRRRPYSVILFDEVEKAHPEVFNVLLQTLDDGRLTDGQGRVVDFRNAIIIMTSNIGSELILEAESMEAVRKEIDTLLKLHFKPEFLNRIDEIVLFERLSETMISAIADLRLEELAARLKERDISIELLPEAKAFIASEGYDKRFGARPLKRAIQSLLENPLSKSILSGELAEGDRVRVGREGEALSFLVQHDDQR</sequence>
<dbReference type="EMBL" id="VSSQ01000008">
    <property type="protein sequence ID" value="MPL59016.1"/>
    <property type="molecule type" value="Genomic_DNA"/>
</dbReference>
<reference evidence="8" key="1">
    <citation type="submission" date="2019-08" db="EMBL/GenBank/DDBJ databases">
        <authorList>
            <person name="Kucharzyk K."/>
            <person name="Murdoch R.W."/>
            <person name="Higgins S."/>
            <person name="Loffler F."/>
        </authorList>
    </citation>
    <scope>NUCLEOTIDE SEQUENCE</scope>
</reference>
<gene>
    <name evidence="8" type="primary">clpB_2</name>
    <name evidence="8" type="ORF">SDC9_04564</name>
</gene>
<proteinExistence type="inferred from homology"/>
<dbReference type="Pfam" id="PF07724">
    <property type="entry name" value="AAA_2"/>
    <property type="match status" value="1"/>
</dbReference>
<evidence type="ECO:0000256" key="6">
    <source>
        <dbReference type="SAM" id="Coils"/>
    </source>
</evidence>
<dbReference type="PROSITE" id="PS00871">
    <property type="entry name" value="CLPAB_2"/>
    <property type="match status" value="1"/>
</dbReference>
<dbReference type="PANTHER" id="PTHR11638">
    <property type="entry name" value="ATP-DEPENDENT CLP PROTEASE"/>
    <property type="match status" value="1"/>
</dbReference>
<dbReference type="SMART" id="SM01086">
    <property type="entry name" value="ClpB_D2-small"/>
    <property type="match status" value="1"/>
</dbReference>
<keyword evidence="6" id="KW-0175">Coiled coil</keyword>
<dbReference type="InterPro" id="IPR050130">
    <property type="entry name" value="ClpA_ClpB"/>
</dbReference>
<comment type="caution">
    <text evidence="8">The sequence shown here is derived from an EMBL/GenBank/DDBJ whole genome shotgun (WGS) entry which is preliminary data.</text>
</comment>
<dbReference type="PROSITE" id="PS51903">
    <property type="entry name" value="CLP_R"/>
    <property type="match status" value="1"/>
</dbReference>
<dbReference type="FunFam" id="3.40.50.300:FF:000120">
    <property type="entry name" value="ATP-dependent chaperone ClpB"/>
    <property type="match status" value="1"/>
</dbReference>
<feature type="coiled-coil region" evidence="6">
    <location>
        <begin position="412"/>
        <end position="533"/>
    </location>
</feature>
<dbReference type="SMART" id="SM00382">
    <property type="entry name" value="AAA"/>
    <property type="match status" value="2"/>
</dbReference>
<keyword evidence="3" id="KW-0547">Nucleotide-binding</keyword>
<dbReference type="Pfam" id="PF00004">
    <property type="entry name" value="AAA"/>
    <property type="match status" value="1"/>
</dbReference>
<dbReference type="InterPro" id="IPR017730">
    <property type="entry name" value="Chaperonin_ClpB"/>
</dbReference>
<dbReference type="Pfam" id="PF17871">
    <property type="entry name" value="AAA_lid_9"/>
    <property type="match status" value="1"/>
</dbReference>
<comment type="similarity">
    <text evidence="1">Belongs to the ClpA/ClpB family.</text>
</comment>
<dbReference type="Gene3D" id="3.40.50.300">
    <property type="entry name" value="P-loop containing nucleotide triphosphate hydrolases"/>
    <property type="match status" value="3"/>
</dbReference>
<dbReference type="PRINTS" id="PR00300">
    <property type="entry name" value="CLPPROTEASEA"/>
</dbReference>
<dbReference type="InterPro" id="IPR001270">
    <property type="entry name" value="ClpA/B"/>
</dbReference>
<dbReference type="InterPro" id="IPR003593">
    <property type="entry name" value="AAA+_ATPase"/>
</dbReference>
<name>A0A644SWI8_9ZZZZ</name>
<evidence type="ECO:0000259" key="7">
    <source>
        <dbReference type="PROSITE" id="PS51903"/>
    </source>
</evidence>
<evidence type="ECO:0000313" key="8">
    <source>
        <dbReference type="EMBL" id="MPL59016.1"/>
    </source>
</evidence>